<dbReference type="EMBL" id="JAQQXQ010000008">
    <property type="protein sequence ID" value="MDC8755193.1"/>
    <property type="molecule type" value="Genomic_DNA"/>
</dbReference>
<reference evidence="1 2" key="1">
    <citation type="submission" date="2022-10" db="EMBL/GenBank/DDBJ databases">
        <title>Erythrobacter sp. sf7 Genome sequencing.</title>
        <authorList>
            <person name="Park S."/>
        </authorList>
    </citation>
    <scope>NUCLEOTIDE SEQUENCE [LARGE SCALE GENOMIC DNA]</scope>
    <source>
        <strain evidence="2">sf7</strain>
    </source>
</reference>
<evidence type="ECO:0000313" key="1">
    <source>
        <dbReference type="EMBL" id="MDC8755193.1"/>
    </source>
</evidence>
<dbReference type="RefSeq" id="WP_273678405.1">
    <property type="nucleotide sequence ID" value="NZ_JAQQXQ010000008.1"/>
</dbReference>
<dbReference type="Proteomes" id="UP001216558">
    <property type="component" value="Unassembled WGS sequence"/>
</dbReference>
<sequence length="153" mass="16357">MAQQVIPASLKVVIEELSPDAIRCNVTKQGIEGATKSALRYNRITVSSEADAYVYVNANVVHVGGSTCVVALDVSVQQWDTLPDAAGGQIWGTFEYCNAGILQSGSDSANRLYAATKNAIDQCLADIKPSKNPSFNRVLRQVLNDKANATPSQ</sequence>
<protein>
    <submittedName>
        <fullName evidence="1">Uncharacterized protein</fullName>
    </submittedName>
</protein>
<gene>
    <name evidence="1" type="ORF">OIK40_11140</name>
</gene>
<accession>A0ABT5JR96</accession>
<name>A0ABT5JR96_9SPHN</name>
<organism evidence="1 2">
    <name type="scientific">Erythrobacter fulvus</name>
    <dbReference type="NCBI Taxonomy" id="2987523"/>
    <lineage>
        <taxon>Bacteria</taxon>
        <taxon>Pseudomonadati</taxon>
        <taxon>Pseudomonadota</taxon>
        <taxon>Alphaproteobacteria</taxon>
        <taxon>Sphingomonadales</taxon>
        <taxon>Erythrobacteraceae</taxon>
        <taxon>Erythrobacter/Porphyrobacter group</taxon>
        <taxon>Erythrobacter</taxon>
    </lineage>
</organism>
<evidence type="ECO:0000313" key="2">
    <source>
        <dbReference type="Proteomes" id="UP001216558"/>
    </source>
</evidence>
<keyword evidence="2" id="KW-1185">Reference proteome</keyword>
<comment type="caution">
    <text evidence="1">The sequence shown here is derived from an EMBL/GenBank/DDBJ whole genome shotgun (WGS) entry which is preliminary data.</text>
</comment>
<proteinExistence type="predicted"/>